<evidence type="ECO:0000313" key="1">
    <source>
        <dbReference type="EMBL" id="CAI9970210.1"/>
    </source>
</evidence>
<evidence type="ECO:0000313" key="3">
    <source>
        <dbReference type="Proteomes" id="UP001642409"/>
    </source>
</evidence>
<dbReference type="EMBL" id="CATOUU010001068">
    <property type="protein sequence ID" value="CAI9970210.1"/>
    <property type="molecule type" value="Genomic_DNA"/>
</dbReference>
<protein>
    <submittedName>
        <fullName evidence="2">Hypothetical_protein</fullName>
    </submittedName>
</protein>
<gene>
    <name evidence="2" type="ORF">HINF_LOCUS21836</name>
    <name evidence="1" type="ORF">HINF_LOCUS57855</name>
</gene>
<organism evidence="1">
    <name type="scientific">Hexamita inflata</name>
    <dbReference type="NCBI Taxonomy" id="28002"/>
    <lineage>
        <taxon>Eukaryota</taxon>
        <taxon>Metamonada</taxon>
        <taxon>Diplomonadida</taxon>
        <taxon>Hexamitidae</taxon>
        <taxon>Hexamitinae</taxon>
        <taxon>Hexamita</taxon>
    </lineage>
</organism>
<sequence>MQILHQSLLSKAVKSVKMRLLKISYFYNLSLKLFVGQLCDFVQVQISIKSVSSQLYKQSSKSFLQQQIVQNRSCPMEFVLFIHQSNNDENNCVFRELENLQFYFPLSQPFQAILVNLSLLSRINCCSTNQDSKDWSMFSKQKFHTVLCMLGLKQLDQQVFLVELFLNSYSC</sequence>
<name>A0AA86USQ0_9EUKA</name>
<dbReference type="AlphaFoldDB" id="A0AA86USQ0"/>
<dbReference type="EMBL" id="CAXDID020000060">
    <property type="protein sequence ID" value="CAL6009920.1"/>
    <property type="molecule type" value="Genomic_DNA"/>
</dbReference>
<reference evidence="2 3" key="2">
    <citation type="submission" date="2024-07" db="EMBL/GenBank/DDBJ databases">
        <authorList>
            <person name="Akdeniz Z."/>
        </authorList>
    </citation>
    <scope>NUCLEOTIDE SEQUENCE [LARGE SCALE GENOMIC DNA]</scope>
</reference>
<evidence type="ECO:0000313" key="2">
    <source>
        <dbReference type="EMBL" id="CAL6009920.1"/>
    </source>
</evidence>
<keyword evidence="3" id="KW-1185">Reference proteome</keyword>
<dbReference type="Proteomes" id="UP001642409">
    <property type="component" value="Unassembled WGS sequence"/>
</dbReference>
<comment type="caution">
    <text evidence="1">The sequence shown here is derived from an EMBL/GenBank/DDBJ whole genome shotgun (WGS) entry which is preliminary data.</text>
</comment>
<reference evidence="1" key="1">
    <citation type="submission" date="2023-06" db="EMBL/GenBank/DDBJ databases">
        <authorList>
            <person name="Kurt Z."/>
        </authorList>
    </citation>
    <scope>NUCLEOTIDE SEQUENCE</scope>
</reference>
<accession>A0AA86USQ0</accession>
<proteinExistence type="predicted"/>